<dbReference type="SUPFAM" id="SSF143100">
    <property type="entry name" value="TTHA1013/TTHA0281-like"/>
    <property type="match status" value="1"/>
</dbReference>
<gene>
    <name evidence="1" type="ORF">BECKFM1743A_GA0114220_110143</name>
    <name evidence="3" type="ORF">BECKFM1743B_GA0114221_109943</name>
    <name evidence="2" type="ORF">BECKFM1743C_GA0114222_110163</name>
</gene>
<evidence type="ECO:0000313" key="2">
    <source>
        <dbReference type="EMBL" id="VFJ77659.1"/>
    </source>
</evidence>
<proteinExistence type="predicted"/>
<organism evidence="1">
    <name type="scientific">Candidatus Kentrum sp. FM</name>
    <dbReference type="NCBI Taxonomy" id="2126340"/>
    <lineage>
        <taxon>Bacteria</taxon>
        <taxon>Pseudomonadati</taxon>
        <taxon>Pseudomonadota</taxon>
        <taxon>Gammaproteobacteria</taxon>
        <taxon>Candidatus Kentrum</taxon>
    </lineage>
</organism>
<accession>A0A450U3E2</accession>
<dbReference type="Gene3D" id="3.30.160.250">
    <property type="match status" value="1"/>
</dbReference>
<protein>
    <submittedName>
        <fullName evidence="1">Predicted nuclease of the RNAse H fold, HicB family</fullName>
    </submittedName>
</protein>
<name>A0A450U3E2_9GAMM</name>
<dbReference type="InterPro" id="IPR035069">
    <property type="entry name" value="TTHA1013/TTHA0281-like"/>
</dbReference>
<dbReference type="EMBL" id="CAADEZ010001014">
    <property type="protein sequence ID" value="VFJ77639.1"/>
    <property type="molecule type" value="Genomic_DNA"/>
</dbReference>
<evidence type="ECO:0000313" key="1">
    <source>
        <dbReference type="EMBL" id="VFJ77639.1"/>
    </source>
</evidence>
<dbReference type="EMBL" id="CAADFL010000994">
    <property type="protein sequence ID" value="VFK24454.1"/>
    <property type="molecule type" value="Genomic_DNA"/>
</dbReference>
<evidence type="ECO:0000313" key="3">
    <source>
        <dbReference type="EMBL" id="VFK24454.1"/>
    </source>
</evidence>
<sequence length="72" mass="8375">MNTEYTAVIKQEGDWWIGWIQEIPGVNCQERTYGELRETLKITLREALEFNRQEALALAGTDYREDRISIAA</sequence>
<reference evidence="1" key="1">
    <citation type="submission" date="2019-02" db="EMBL/GenBank/DDBJ databases">
        <authorList>
            <person name="Gruber-Vodicka R. H."/>
            <person name="Seah K. B. B."/>
        </authorList>
    </citation>
    <scope>NUCLEOTIDE SEQUENCE</scope>
    <source>
        <strain evidence="1">BECK_BZ163</strain>
        <strain evidence="3">BECK_BZ164</strain>
        <strain evidence="2">BECK_BZ165</strain>
    </source>
</reference>
<dbReference type="AlphaFoldDB" id="A0A450U3E2"/>
<dbReference type="EMBL" id="CAADFA010001016">
    <property type="protein sequence ID" value="VFJ77659.1"/>
    <property type="molecule type" value="Genomic_DNA"/>
</dbReference>